<accession>A0A8T3VWH6</accession>
<evidence type="ECO:0000313" key="2">
    <source>
        <dbReference type="Proteomes" id="UP000732619"/>
    </source>
</evidence>
<evidence type="ECO:0000313" key="1">
    <source>
        <dbReference type="EMBL" id="MBE6512808.1"/>
    </source>
</evidence>
<protein>
    <submittedName>
        <fullName evidence="1">Uncharacterized protein</fullName>
    </submittedName>
</protein>
<dbReference type="Proteomes" id="UP000732619">
    <property type="component" value="Unassembled WGS sequence"/>
</dbReference>
<dbReference type="AlphaFoldDB" id="A0A8T3VWH6"/>
<name>A0A8T3VWH6_METOL</name>
<dbReference type="EMBL" id="SUTG01000031">
    <property type="protein sequence ID" value="MBE6512808.1"/>
    <property type="molecule type" value="Genomic_DNA"/>
</dbReference>
<organism evidence="1 2">
    <name type="scientific">Methanobrevibacter olleyae</name>
    <dbReference type="NCBI Taxonomy" id="294671"/>
    <lineage>
        <taxon>Archaea</taxon>
        <taxon>Methanobacteriati</taxon>
        <taxon>Methanobacteriota</taxon>
        <taxon>Methanomada group</taxon>
        <taxon>Methanobacteria</taxon>
        <taxon>Methanobacteriales</taxon>
        <taxon>Methanobacteriaceae</taxon>
        <taxon>Methanobrevibacter</taxon>
    </lineage>
</organism>
<reference evidence="1" key="1">
    <citation type="submission" date="2019-04" db="EMBL/GenBank/DDBJ databases">
        <title>Evolution of Biomass-Degrading Anaerobic Consortia Revealed by Metagenomics.</title>
        <authorList>
            <person name="Peng X."/>
        </authorList>
    </citation>
    <scope>NUCLEOTIDE SEQUENCE</scope>
    <source>
        <strain evidence="1">SIG14</strain>
    </source>
</reference>
<gene>
    <name evidence="1" type="ORF">E7Z75_06675</name>
</gene>
<comment type="caution">
    <text evidence="1">The sequence shown here is derived from an EMBL/GenBank/DDBJ whole genome shotgun (WGS) entry which is preliminary data.</text>
</comment>
<proteinExistence type="predicted"/>
<sequence length="75" mass="8397">MISKYAITLDDVARLEGVIDMFKLKGDADAYLEEIREEGRVEERVDLARKIAERLGMAEAVEISGLSEDQILNSP</sequence>